<evidence type="ECO:0000313" key="2">
    <source>
        <dbReference type="Proteomes" id="UP001162001"/>
    </source>
</evidence>
<sequence length="183" mass="21004">MIPPNKYLTFSHTFLGSASYTGTENFKKLYVNFLRNPSLNKCQSFSNQLSDIELQILNEGFCIIFVLPTRYAWKDSWESLKPDLDKLMNFIEKFINEDNLIVAWDVLFKRVQPKLKSAYAIIGIEHIIDIPFNDKFVMVPGNIFITNNGKIVGNGLNVENCIELFKSVYGENSSNMIMTSIQN</sequence>
<organism evidence="1 2">
    <name type="scientific">Fadolivirus FV1/VV64</name>
    <dbReference type="NCBI Taxonomy" id="3070911"/>
    <lineage>
        <taxon>Viruses</taxon>
        <taxon>Varidnaviria</taxon>
        <taxon>Bamfordvirae</taxon>
        <taxon>Nucleocytoviricota</taxon>
        <taxon>Megaviricetes</taxon>
        <taxon>Imitervirales</taxon>
        <taxon>Mimiviridae</taxon>
        <taxon>Klosneuvirinae</taxon>
        <taxon>Fadolivirus</taxon>
        <taxon>Fadolivirus algeromassiliense</taxon>
    </lineage>
</organism>
<dbReference type="EMBL" id="MT418680">
    <property type="protein sequence ID" value="QKF94793.1"/>
    <property type="molecule type" value="Genomic_DNA"/>
</dbReference>
<keyword evidence="2" id="KW-1185">Reference proteome</keyword>
<evidence type="ECO:0000313" key="1">
    <source>
        <dbReference type="EMBL" id="QKF94793.1"/>
    </source>
</evidence>
<accession>A0A7D3URM4</accession>
<reference evidence="1 2" key="1">
    <citation type="submission" date="2020-04" db="EMBL/GenBank/DDBJ databases">
        <title>Advantages and limits of metagenomic assembly and binning of a giant virus.</title>
        <authorList>
            <person name="Schulz F."/>
            <person name="Andreani J."/>
            <person name="Francis R."/>
            <person name="Boudjemaa H."/>
            <person name="Bou Khalil J.Y."/>
            <person name="Lee J."/>
            <person name="La Scola B."/>
            <person name="Woyke T."/>
        </authorList>
    </citation>
    <scope>NUCLEOTIDE SEQUENCE [LARGE SCALE GENOMIC DNA]</scope>
    <source>
        <strain evidence="1 2">FV1/VV64</strain>
    </source>
</reference>
<protein>
    <submittedName>
        <fullName evidence="1">Uncharacterized protein</fullName>
    </submittedName>
</protein>
<proteinExistence type="predicted"/>
<gene>
    <name evidence="1" type="ORF">Fadolivirus_1_1335</name>
</gene>
<name>A0A7D3URM4_9VIRU</name>
<dbReference type="Proteomes" id="UP001162001">
    <property type="component" value="Segment"/>
</dbReference>